<name>A0A4U2ZBU6_9BACI</name>
<dbReference type="EMBL" id="SZPU01000012">
    <property type="protein sequence ID" value="TKI71897.1"/>
    <property type="molecule type" value="Genomic_DNA"/>
</dbReference>
<evidence type="ECO:0000313" key="2">
    <source>
        <dbReference type="Proteomes" id="UP000308744"/>
    </source>
</evidence>
<evidence type="ECO:0008006" key="3">
    <source>
        <dbReference type="Google" id="ProtNLM"/>
    </source>
</evidence>
<comment type="caution">
    <text evidence="1">The sequence shown here is derived from an EMBL/GenBank/DDBJ whole genome shotgun (WGS) entry which is preliminary data.</text>
</comment>
<sequence length="176" mass="20370">MIKKINFLMALLIISIFLIGCTNEEKAELNSTEESEIQTSTKEENTVQSIEDNKKELLNKFKNKFPNAITYNDAMYDINKDNSKELLVIFDTPEKKVNIAFLTDNDVKGFSIGEGNGYSFDYIKDSLKFDESTNYFFITVHDELHKITVDYKITVETAEENKETNFIVESMNERKD</sequence>
<dbReference type="AlphaFoldDB" id="A0A4U2ZBU6"/>
<reference evidence="1 2" key="1">
    <citation type="submission" date="2019-04" db="EMBL/GenBank/DDBJ databases">
        <title>Lysinibacillus genome sequencing.</title>
        <authorList>
            <person name="Dunlap C."/>
        </authorList>
    </citation>
    <scope>NUCLEOTIDE SEQUENCE [LARGE SCALE GENOMIC DNA]</scope>
    <source>
        <strain evidence="1 2">CCTCC AB 2010389</strain>
    </source>
</reference>
<organism evidence="1 2">
    <name type="scientific">Lysinibacillus mangiferihumi</name>
    <dbReference type="NCBI Taxonomy" id="1130819"/>
    <lineage>
        <taxon>Bacteria</taxon>
        <taxon>Bacillati</taxon>
        <taxon>Bacillota</taxon>
        <taxon>Bacilli</taxon>
        <taxon>Bacillales</taxon>
        <taxon>Bacillaceae</taxon>
        <taxon>Lysinibacillus</taxon>
    </lineage>
</organism>
<evidence type="ECO:0000313" key="1">
    <source>
        <dbReference type="EMBL" id="TKI71897.1"/>
    </source>
</evidence>
<accession>A0A4U2ZBU6</accession>
<dbReference type="PROSITE" id="PS51257">
    <property type="entry name" value="PROKAR_LIPOPROTEIN"/>
    <property type="match status" value="1"/>
</dbReference>
<dbReference type="RefSeq" id="WP_107894743.1">
    <property type="nucleotide sequence ID" value="NZ_PYWM01000005.1"/>
</dbReference>
<dbReference type="Proteomes" id="UP000308744">
    <property type="component" value="Unassembled WGS sequence"/>
</dbReference>
<keyword evidence="2" id="KW-1185">Reference proteome</keyword>
<proteinExistence type="predicted"/>
<protein>
    <recommendedName>
        <fullName evidence="3">Lipoprotein</fullName>
    </recommendedName>
</protein>
<gene>
    <name evidence="1" type="ORF">FC756_03635</name>
</gene>